<organism evidence="2 3">
    <name type="scientific">Acinetobacter baumannii</name>
    <dbReference type="NCBI Taxonomy" id="470"/>
    <lineage>
        <taxon>Bacteria</taxon>
        <taxon>Pseudomonadati</taxon>
        <taxon>Pseudomonadota</taxon>
        <taxon>Gammaproteobacteria</taxon>
        <taxon>Moraxellales</taxon>
        <taxon>Moraxellaceae</taxon>
        <taxon>Acinetobacter</taxon>
        <taxon>Acinetobacter calcoaceticus/baumannii complex</taxon>
    </lineage>
</organism>
<proteinExistence type="predicted"/>
<dbReference type="PANTHER" id="PTHR43617:SF2">
    <property type="entry name" value="UPF0039 PROTEIN SLL0451"/>
    <property type="match status" value="1"/>
</dbReference>
<dbReference type="InterPro" id="IPR000182">
    <property type="entry name" value="GNAT_dom"/>
</dbReference>
<name>A0A7U7KF88_ACIBA</name>
<evidence type="ECO:0000313" key="3">
    <source>
        <dbReference type="Proteomes" id="UP000066661"/>
    </source>
</evidence>
<dbReference type="GO" id="GO:0016747">
    <property type="term" value="F:acyltransferase activity, transferring groups other than amino-acyl groups"/>
    <property type="evidence" value="ECO:0007669"/>
    <property type="project" value="InterPro"/>
</dbReference>
<feature type="domain" description="N-acetyltransferase" evidence="1">
    <location>
        <begin position="3"/>
        <end position="116"/>
    </location>
</feature>
<dbReference type="AlphaFoldDB" id="A0A7U7KF88"/>
<dbReference type="Pfam" id="PF00583">
    <property type="entry name" value="Acetyltransf_1"/>
    <property type="match status" value="1"/>
</dbReference>
<gene>
    <name evidence="2" type="ORF">ABR2091_2199</name>
</gene>
<dbReference type="InterPro" id="IPR016181">
    <property type="entry name" value="Acyl_CoA_acyltransferase"/>
</dbReference>
<reference evidence="2 3" key="1">
    <citation type="submission" date="2015-12" db="EMBL/GenBank/DDBJ databases">
        <authorList>
            <person name="Wibberg D."/>
        </authorList>
    </citation>
    <scope>NUCLEOTIDE SEQUENCE [LARGE SCALE GENOMIC DNA]</scope>
    <source>
        <strain evidence="2">R2091</strain>
    </source>
</reference>
<dbReference type="EMBL" id="LN997846">
    <property type="protein sequence ID" value="CUW35601.1"/>
    <property type="molecule type" value="Genomic_DNA"/>
</dbReference>
<dbReference type="SUPFAM" id="SSF55729">
    <property type="entry name" value="Acyl-CoA N-acyltransferases (Nat)"/>
    <property type="match status" value="1"/>
</dbReference>
<evidence type="ECO:0000313" key="2">
    <source>
        <dbReference type="EMBL" id="CUW35601.1"/>
    </source>
</evidence>
<dbReference type="PROSITE" id="PS51186">
    <property type="entry name" value="GNAT"/>
    <property type="match status" value="1"/>
</dbReference>
<keyword evidence="2" id="KW-0808">Transferase</keyword>
<protein>
    <submittedName>
        <fullName evidence="2">Acetyltransferase</fullName>
    </submittedName>
</protein>
<evidence type="ECO:0000259" key="1">
    <source>
        <dbReference type="PROSITE" id="PS51186"/>
    </source>
</evidence>
<accession>A0A7U7KF88</accession>
<dbReference type="Gene3D" id="3.40.630.30">
    <property type="match status" value="1"/>
</dbReference>
<sequence length="116" mass="12983">MNIFIRDEREEDIKEIEELTKAAFLNAEHTSHTEHFIVNNLRKHKQLTVSLVAVEDNTIVGHVAISPVQISSGEKNWYGLGPISVAPNKQGQGIGSLLMNSSLEKLKNQAQKVVFY</sequence>
<dbReference type="CDD" id="cd04301">
    <property type="entry name" value="NAT_SF"/>
    <property type="match status" value="1"/>
</dbReference>
<dbReference type="PANTHER" id="PTHR43617">
    <property type="entry name" value="L-AMINO ACID N-ACETYLTRANSFERASE"/>
    <property type="match status" value="1"/>
</dbReference>
<dbReference type="Proteomes" id="UP000066661">
    <property type="component" value="Chromosome I"/>
</dbReference>
<dbReference type="InterPro" id="IPR050276">
    <property type="entry name" value="MshD_Acetyltransferase"/>
</dbReference>